<organism evidence="1">
    <name type="scientific">marine metagenome</name>
    <dbReference type="NCBI Taxonomy" id="408172"/>
    <lineage>
        <taxon>unclassified sequences</taxon>
        <taxon>metagenomes</taxon>
        <taxon>ecological metagenomes</taxon>
    </lineage>
</organism>
<dbReference type="AlphaFoldDB" id="A0A382ICG9"/>
<proteinExistence type="predicted"/>
<protein>
    <recommendedName>
        <fullName evidence="2">NIPSNAP domain-containing protein</fullName>
    </recommendedName>
</protein>
<reference evidence="1" key="1">
    <citation type="submission" date="2018-05" db="EMBL/GenBank/DDBJ databases">
        <authorList>
            <person name="Lanie J.A."/>
            <person name="Ng W.-L."/>
            <person name="Kazmierczak K.M."/>
            <person name="Andrzejewski T.M."/>
            <person name="Davidsen T.M."/>
            <person name="Wayne K.J."/>
            <person name="Tettelin H."/>
            <person name="Glass J.I."/>
            <person name="Rusch D."/>
            <person name="Podicherti R."/>
            <person name="Tsui H.-C.T."/>
            <person name="Winkler M.E."/>
        </authorList>
    </citation>
    <scope>NUCLEOTIDE SEQUENCE</scope>
</reference>
<evidence type="ECO:0008006" key="2">
    <source>
        <dbReference type="Google" id="ProtNLM"/>
    </source>
</evidence>
<sequence>MKVKIFLTALILTSFSNLYAIEADVWVYKVQPGHTEEAIELFEEAIKLSRSAGRNTSIAQQTFGKGGEFNFHWVDFYDSPEERANDNAYDSAEFADFINRFYKSGAVTTVRSYTMSLIDDQLCEFPGIVSVYVWKPNPGELSSVVEEFKAGSVLFERHGWEVDLWQENIGGRDNLQFVMCSKSRLDEAKSNASLNSDQEWLSQQPNAPLWDSYSDNSKFMGSFELEPIVVD</sequence>
<accession>A0A382ICG9</accession>
<dbReference type="EMBL" id="UINC01066338">
    <property type="protein sequence ID" value="SVB96947.1"/>
    <property type="molecule type" value="Genomic_DNA"/>
</dbReference>
<gene>
    <name evidence="1" type="ORF">METZ01_LOCUS249801</name>
</gene>
<evidence type="ECO:0000313" key="1">
    <source>
        <dbReference type="EMBL" id="SVB96947.1"/>
    </source>
</evidence>
<name>A0A382ICG9_9ZZZZ</name>